<feature type="coiled-coil region" evidence="1">
    <location>
        <begin position="1312"/>
        <end position="1387"/>
    </location>
</feature>
<feature type="compositionally biased region" description="Polar residues" evidence="2">
    <location>
        <begin position="317"/>
        <end position="332"/>
    </location>
</feature>
<dbReference type="Proteomes" id="UP000070544">
    <property type="component" value="Unassembled WGS sequence"/>
</dbReference>
<name>A0A139A914_GONPJ</name>
<feature type="region of interest" description="Disordered" evidence="2">
    <location>
        <begin position="405"/>
        <end position="489"/>
    </location>
</feature>
<feature type="region of interest" description="Disordered" evidence="2">
    <location>
        <begin position="1"/>
        <end position="236"/>
    </location>
</feature>
<dbReference type="OrthoDB" id="2149224at2759"/>
<feature type="compositionally biased region" description="Polar residues" evidence="2">
    <location>
        <begin position="61"/>
        <end position="70"/>
    </location>
</feature>
<sequence length="2116" mass="231114">MSFHSQSPRSSVDSDSLGLADTLRNPARAYTHPSPSAHSPSSSHPSNSPSAWTLKDFVTRLSASETQMQQSGGGHRLALPPSRTGSPTRTLSTHSDRLSDRTSTPPPPNPPVRNASFPPPPINTRRHYSPPPSPKSPNASFFYPPVLSTQSPSQQPLPLPRSPSAGSVGNWVSRHNDRVGEEETFYSVDGGNVSESESGRWTVDHPPRRASLSTTPSPPSPSMSGTSFSHIPGGYVTSPTSATSSAMYGGGLQGYGQLHGQQGYSAVGQRGRVVGQVGGVPVVQAPPLPPIHPPRSSSRPSSPSFSSQAFSPSSPSYATARSSTPTSYSRALSPSGGYASDSDADDIPRFSPTTPRAPSPLGGATRAGASMPYIHPPRVTGFPRPESPTYAAPTVPTSFLNSVGLAPTRSPPRPPVAPVVAGATEAHPDGRLLREDPRALETGRPIGTRSGRRASMDGSRGVPSYPPQLASGSSSTHTRPRSPERSSMASLGSLVSSLASPVPIDFRDVGTARAWLAPFPTSGPGGVRRSDTLSSRASAESAWSGLSGISGGDGAEDVGRGVDGLREVLSRRDDRLTHLLRLVEDLDDQLTSTLTRLASSESDHDVLEMQLGDARRHESELRRRLEGVERDAVGRAEERKVLEVEATRMRNRAAELEDAVKVAEEVAGGLRTKVEDLTRQMTERREEADQLRAAVGRAEEELERAKAENERRKVETGVSEAARVNAEMERDAVVVDLQSAKEEAERSARARAEAEAMARDVAAKLDTAQLRVVELEVGVSRAVEERDGAVVAREEAERGLKDASERAEAQRAEAERAARDAAEQKAAREELGKRLEELKEALAEGERKEAEVLAALALAEGDRDKAKDDQKGLVERLEAVEGKVRELEKLAEERAQRARDVEERLAEAVKDAQAKDEARGIELQEAHSVAEEVRAKFENGAARVRELEGQLVTMRETVQDKHAKMAELQTALQVALEGKAAAEAEMAVLAQRISVMDEAEEARMALMNELDDRLRREEDSGRERHLVMATLRATLDRQTEESAEREAEIDRLRDELQVKEVQMAQQEDDLLALRATVVAQAKAMEDMKGVVRRLESVVEETQKRVTEEIEKGVVKEKEILRLRGEVEAKTNIEEELRANLEGVTAELAETVAKLANQSDEVAALQATVASHASNLTSMQGLVNNLESAVTTAKEKLAASETAALEKDAIIQTLKETIDRETPLGIALRSDLARRNLELAERASQLAVRDKEVADLMESLSSHAKELDDLRQQVVVLKDIGPSKDSLITDLRGSLRDREIAVEAAHGRVAVLNATVEQQLETIASQARSLERLAALERELTQKQQRLDVLELDYEQSRKQLSDHGAQLQSLTVELDEERGRREKFEKLNREQAQTIELQAGDLVRMAMLGNAVAEKERLVSSLEKDYVERSRSLEDAKVEVQELSAALAEEKAGALELGVKLRDAQDQIAALRSSFSELQSTNEGLVSERDALLASSNGKDQQLLELNAQREVLEQRIASADQAKQDAERSAIEAKAKLAATLEERANWESILAQFDAAKDKYSATEAELATVKASLSAATDENTRTKAAAQSEIAVLQDSLAEQSDKVSELEDKLKDNMNDLEQLQSKQSVLEIQLSILKVERDALTKDVRDKQARVEALENEKVSLEAAIASLDLQRRGADSQVAEYSSRIENLLVDLESARDGWKAAEEARAELERTQARHEDLARQLEDLKSAAESRQNEIAAHEDQVAEISAERTKRETEARELGLQLEAAKATVSELQASLSARDRSLTEQAQAYASQAADYELRLQELQGKVSQLEKNAAAQQELRNIPASPPATARSAHLQEQIQKLQGQLDEAVKEKERLRRLAEVSRGGGEGSKWRELDEAHRENEKLRQEVENLREGRRQKALHQRLRTAGADDFDSKSRSSSPGSFRMAANADMGAQTDVSTVLFEQSDQSTQDDLRDPKPEMVSFSAQAMVESVDVGTEPDSAVAAALSTDDLLADFELQQAAHLSRLALLESEIAEKERLIKELESERVKHTSPEEVTEASSPQLTERVLVCAITLIIPSFFGTNRIPIQARCGSSTASTGEHRHEDAIRTDSSRIRRLQICR</sequence>
<dbReference type="PANTHER" id="PTHR43941">
    <property type="entry name" value="STRUCTURAL MAINTENANCE OF CHROMOSOMES PROTEIN 2"/>
    <property type="match status" value="1"/>
</dbReference>
<dbReference type="EMBL" id="KQ965781">
    <property type="protein sequence ID" value="KXS13227.1"/>
    <property type="molecule type" value="Genomic_DNA"/>
</dbReference>
<evidence type="ECO:0000313" key="3">
    <source>
        <dbReference type="EMBL" id="KXS13227.1"/>
    </source>
</evidence>
<dbReference type="STRING" id="1344416.A0A139A914"/>
<evidence type="ECO:0000313" key="4">
    <source>
        <dbReference type="Proteomes" id="UP000070544"/>
    </source>
</evidence>
<feature type="region of interest" description="Disordered" evidence="2">
    <location>
        <begin position="794"/>
        <end position="828"/>
    </location>
</feature>
<feature type="compositionally biased region" description="Pro residues" evidence="2">
    <location>
        <begin position="284"/>
        <end position="293"/>
    </location>
</feature>
<dbReference type="PANTHER" id="PTHR43941:SF1">
    <property type="entry name" value="STRUCTURAL MAINTENANCE OF CHROMOSOMES PROTEIN 2"/>
    <property type="match status" value="1"/>
</dbReference>
<protein>
    <submittedName>
        <fullName evidence="3">Uncharacterized protein</fullName>
    </submittedName>
</protein>
<feature type="compositionally biased region" description="Low complexity" evidence="2">
    <location>
        <begin position="1"/>
        <end position="16"/>
    </location>
</feature>
<feature type="region of interest" description="Disordered" evidence="2">
    <location>
        <begin position="1873"/>
        <end position="1939"/>
    </location>
</feature>
<feature type="compositionally biased region" description="Polar residues" evidence="2">
    <location>
        <begin position="83"/>
        <end position="93"/>
    </location>
</feature>
<feature type="compositionally biased region" description="Low complexity" evidence="2">
    <location>
        <begin position="32"/>
        <end position="51"/>
    </location>
</feature>
<feature type="coiled-coil region" evidence="1">
    <location>
        <begin position="639"/>
        <end position="757"/>
    </location>
</feature>
<accession>A0A139A914</accession>
<feature type="coiled-coil region" evidence="1">
    <location>
        <begin position="1433"/>
        <end position="1544"/>
    </location>
</feature>
<feature type="compositionally biased region" description="Basic and acidic residues" evidence="2">
    <location>
        <begin position="1882"/>
        <end position="1909"/>
    </location>
</feature>
<feature type="region of interest" description="Disordered" evidence="2">
    <location>
        <begin position="280"/>
        <end position="390"/>
    </location>
</feature>
<feature type="coiled-coil region" evidence="1">
    <location>
        <begin position="965"/>
        <end position="1202"/>
    </location>
</feature>
<dbReference type="OMA" id="RTHEDMS"/>
<keyword evidence="4" id="KW-1185">Reference proteome</keyword>
<feature type="compositionally biased region" description="Low complexity" evidence="2">
    <location>
        <begin position="144"/>
        <end position="154"/>
    </location>
</feature>
<dbReference type="Gene3D" id="1.10.287.1490">
    <property type="match status" value="2"/>
</dbReference>
<proteinExistence type="predicted"/>
<evidence type="ECO:0000256" key="1">
    <source>
        <dbReference type="SAM" id="Coils"/>
    </source>
</evidence>
<reference evidence="3 4" key="1">
    <citation type="journal article" date="2015" name="Genome Biol. Evol.">
        <title>Phylogenomic analyses indicate that early fungi evolved digesting cell walls of algal ancestors of land plants.</title>
        <authorList>
            <person name="Chang Y."/>
            <person name="Wang S."/>
            <person name="Sekimoto S."/>
            <person name="Aerts A.L."/>
            <person name="Choi C."/>
            <person name="Clum A."/>
            <person name="LaButti K.M."/>
            <person name="Lindquist E.A."/>
            <person name="Yee Ngan C."/>
            <person name="Ohm R.A."/>
            <person name="Salamov A.A."/>
            <person name="Grigoriev I.V."/>
            <person name="Spatafora J.W."/>
            <person name="Berbee M.L."/>
        </authorList>
    </citation>
    <scope>NUCLEOTIDE SEQUENCE [LARGE SCALE GENOMIC DNA]</scope>
    <source>
        <strain evidence="3 4">JEL478</strain>
    </source>
</reference>
<evidence type="ECO:0000256" key="2">
    <source>
        <dbReference type="SAM" id="MobiDB-lite"/>
    </source>
</evidence>
<feature type="compositionally biased region" description="Low complexity" evidence="2">
    <location>
        <begin position="294"/>
        <end position="316"/>
    </location>
</feature>
<keyword evidence="1" id="KW-0175">Coiled coil</keyword>
<feature type="compositionally biased region" description="Pro residues" evidence="2">
    <location>
        <begin position="104"/>
        <end position="122"/>
    </location>
</feature>
<organism evidence="3 4">
    <name type="scientific">Gonapodya prolifera (strain JEL478)</name>
    <name type="common">Monoblepharis prolifera</name>
    <dbReference type="NCBI Taxonomy" id="1344416"/>
    <lineage>
        <taxon>Eukaryota</taxon>
        <taxon>Fungi</taxon>
        <taxon>Fungi incertae sedis</taxon>
        <taxon>Chytridiomycota</taxon>
        <taxon>Chytridiomycota incertae sedis</taxon>
        <taxon>Monoblepharidomycetes</taxon>
        <taxon>Monoblepharidales</taxon>
        <taxon>Gonapodyaceae</taxon>
        <taxon>Gonapodya</taxon>
    </lineage>
</organism>
<gene>
    <name evidence="3" type="ORF">M427DRAFT_384350</name>
</gene>
<feature type="compositionally biased region" description="Basic and acidic residues" evidence="2">
    <location>
        <begin position="426"/>
        <end position="441"/>
    </location>
</feature>